<sequence>MAKRSYYDIDDILAGQERVPCFLRTDLDGLGSAGSGGGSSKVHRNTRWTLPYWMADRLNEEDYLDMEVSPIFAKRANRMYAASPESMQLRAICQHYYQFGLQLGEMVPEIPHVLYNMYMTRIRKVARIAQQGHNVEALDFVQSLDKMEARMLRLCQQAQGAIIAWQQNRAYALKRAAVIHD</sequence>
<evidence type="ECO:0000313" key="1">
    <source>
        <dbReference type="EMBL" id="KAJ1902148.1"/>
    </source>
</evidence>
<keyword evidence="2" id="KW-1185">Reference proteome</keyword>
<reference evidence="1" key="1">
    <citation type="submission" date="2022-07" db="EMBL/GenBank/DDBJ databases">
        <title>Phylogenomic reconstructions and comparative analyses of Kickxellomycotina fungi.</title>
        <authorList>
            <person name="Reynolds N.K."/>
            <person name="Stajich J.E."/>
            <person name="Barry K."/>
            <person name="Grigoriev I.V."/>
            <person name="Crous P."/>
            <person name="Smith M.E."/>
        </authorList>
    </citation>
    <scope>NUCLEOTIDE SEQUENCE</scope>
    <source>
        <strain evidence="1">Benny 63K</strain>
    </source>
</reference>
<evidence type="ECO:0000313" key="2">
    <source>
        <dbReference type="Proteomes" id="UP001150581"/>
    </source>
</evidence>
<gene>
    <name evidence="1" type="primary">PSF3</name>
    <name evidence="1" type="ORF">LPJ66_000237</name>
</gene>
<accession>A0ACC1IWP2</accession>
<dbReference type="Proteomes" id="UP001150581">
    <property type="component" value="Unassembled WGS sequence"/>
</dbReference>
<proteinExistence type="predicted"/>
<comment type="caution">
    <text evidence="1">The sequence shown here is derived from an EMBL/GenBank/DDBJ whole genome shotgun (WGS) entry which is preliminary data.</text>
</comment>
<protein>
    <submittedName>
        <fullName evidence="1">DNA replication protein</fullName>
    </submittedName>
</protein>
<dbReference type="EMBL" id="JANBPG010000005">
    <property type="protein sequence ID" value="KAJ1902148.1"/>
    <property type="molecule type" value="Genomic_DNA"/>
</dbReference>
<name>A0ACC1IWP2_9FUNG</name>
<organism evidence="1 2">
    <name type="scientific">Kickxella alabastrina</name>
    <dbReference type="NCBI Taxonomy" id="61397"/>
    <lineage>
        <taxon>Eukaryota</taxon>
        <taxon>Fungi</taxon>
        <taxon>Fungi incertae sedis</taxon>
        <taxon>Zoopagomycota</taxon>
        <taxon>Kickxellomycotina</taxon>
        <taxon>Kickxellomycetes</taxon>
        <taxon>Kickxellales</taxon>
        <taxon>Kickxellaceae</taxon>
        <taxon>Kickxella</taxon>
    </lineage>
</organism>